<dbReference type="Gene3D" id="2.60.120.10">
    <property type="entry name" value="Jelly Rolls"/>
    <property type="match status" value="1"/>
</dbReference>
<evidence type="ECO:0000313" key="3">
    <source>
        <dbReference type="Proteomes" id="UP000238916"/>
    </source>
</evidence>
<gene>
    <name evidence="2" type="ORF">SBF1_1660026</name>
</gene>
<evidence type="ECO:0000313" key="2">
    <source>
        <dbReference type="EMBL" id="SPF36721.1"/>
    </source>
</evidence>
<reference evidence="3" key="1">
    <citation type="submission" date="2018-02" db="EMBL/GenBank/DDBJ databases">
        <authorList>
            <person name="Hausmann B."/>
        </authorList>
    </citation>
    <scope>NUCLEOTIDE SEQUENCE [LARGE SCALE GENOMIC DNA]</scope>
    <source>
        <strain evidence="3">Peat soil MAG SbF1</strain>
    </source>
</reference>
<dbReference type="Pfam" id="PF07883">
    <property type="entry name" value="Cupin_2"/>
    <property type="match status" value="1"/>
</dbReference>
<dbReference type="OrthoDB" id="9791297at2"/>
<dbReference type="InterPro" id="IPR014710">
    <property type="entry name" value="RmlC-like_jellyroll"/>
</dbReference>
<protein>
    <submittedName>
        <fullName evidence="2">Cupin domain protein</fullName>
    </submittedName>
</protein>
<sequence>MIVAHERDVQGLKLEGDSLRNVSKKVLISPKEGWEGNVMRVFELGFDGYTPKHSHSWPHINYILKGKGILHLDGVDHEVEEGSYAYVPGNKIHQFLNRGTELFSMICIVPEEGDL</sequence>
<dbReference type="InterPro" id="IPR011051">
    <property type="entry name" value="RmlC_Cupin_sf"/>
</dbReference>
<feature type="domain" description="Cupin type-2" evidence="1">
    <location>
        <begin position="48"/>
        <end position="109"/>
    </location>
</feature>
<dbReference type="InterPro" id="IPR013096">
    <property type="entry name" value="Cupin_2"/>
</dbReference>
<dbReference type="Proteomes" id="UP000238916">
    <property type="component" value="Unassembled WGS sequence"/>
</dbReference>
<dbReference type="AlphaFoldDB" id="A0A2U3KAL5"/>
<dbReference type="PANTHER" id="PTHR37694:SF1">
    <property type="entry name" value="SLR8022 PROTEIN"/>
    <property type="match status" value="1"/>
</dbReference>
<evidence type="ECO:0000259" key="1">
    <source>
        <dbReference type="Pfam" id="PF07883"/>
    </source>
</evidence>
<dbReference type="CDD" id="cd02222">
    <property type="entry name" value="cupin_TM1459-like"/>
    <property type="match status" value="1"/>
</dbReference>
<dbReference type="PANTHER" id="PTHR37694">
    <property type="entry name" value="SLR8022 PROTEIN"/>
    <property type="match status" value="1"/>
</dbReference>
<organism evidence="2 3">
    <name type="scientific">Candidatus Desulfosporosinus infrequens</name>
    <dbReference type="NCBI Taxonomy" id="2043169"/>
    <lineage>
        <taxon>Bacteria</taxon>
        <taxon>Bacillati</taxon>
        <taxon>Bacillota</taxon>
        <taxon>Clostridia</taxon>
        <taxon>Eubacteriales</taxon>
        <taxon>Desulfitobacteriaceae</taxon>
        <taxon>Desulfosporosinus</taxon>
    </lineage>
</organism>
<accession>A0A2U3KAL5</accession>
<proteinExistence type="predicted"/>
<name>A0A2U3KAL5_9FIRM</name>
<dbReference type="EMBL" id="OMOF01000075">
    <property type="protein sequence ID" value="SPF36721.1"/>
    <property type="molecule type" value="Genomic_DNA"/>
</dbReference>
<dbReference type="SUPFAM" id="SSF51182">
    <property type="entry name" value="RmlC-like cupins"/>
    <property type="match status" value="1"/>
</dbReference>